<feature type="region of interest" description="Disordered" evidence="1">
    <location>
        <begin position="295"/>
        <end position="320"/>
    </location>
</feature>
<dbReference type="GO" id="GO:0005634">
    <property type="term" value="C:nucleus"/>
    <property type="evidence" value="ECO:0007669"/>
    <property type="project" value="TreeGrafter"/>
</dbReference>
<name>A0A0S4KFZ1_BODSA</name>
<feature type="domain" description="SET" evidence="2">
    <location>
        <begin position="1"/>
        <end position="417"/>
    </location>
</feature>
<protein>
    <recommendedName>
        <fullName evidence="2">SET domain-containing protein</fullName>
    </recommendedName>
</protein>
<dbReference type="InterPro" id="IPR050869">
    <property type="entry name" value="H3K4_H4K5_MeTrfase"/>
</dbReference>
<accession>A0A0S4KFZ1</accession>
<dbReference type="PANTHER" id="PTHR12197:SF251">
    <property type="entry name" value="EG:BACR7C10.4 PROTEIN"/>
    <property type="match status" value="1"/>
</dbReference>
<proteinExistence type="predicted"/>
<dbReference type="Pfam" id="PF00856">
    <property type="entry name" value="SET"/>
    <property type="match status" value="1"/>
</dbReference>
<evidence type="ECO:0000256" key="1">
    <source>
        <dbReference type="SAM" id="MobiDB-lite"/>
    </source>
</evidence>
<evidence type="ECO:0000313" key="3">
    <source>
        <dbReference type="EMBL" id="CUI14606.1"/>
    </source>
</evidence>
<dbReference type="Proteomes" id="UP000051952">
    <property type="component" value="Unassembled WGS sequence"/>
</dbReference>
<dbReference type="VEuPathDB" id="TriTrypDB:BSAL_08375"/>
<dbReference type="PROSITE" id="PS50280">
    <property type="entry name" value="SET"/>
    <property type="match status" value="1"/>
</dbReference>
<dbReference type="CDD" id="cd20071">
    <property type="entry name" value="SET_SMYD"/>
    <property type="match status" value="1"/>
</dbReference>
<dbReference type="Gene3D" id="2.170.270.10">
    <property type="entry name" value="SET domain"/>
    <property type="match status" value="1"/>
</dbReference>
<dbReference type="OrthoDB" id="5945798at2759"/>
<dbReference type="InterPro" id="IPR001214">
    <property type="entry name" value="SET_dom"/>
</dbReference>
<dbReference type="SUPFAM" id="SSF82199">
    <property type="entry name" value="SET domain"/>
    <property type="match status" value="1"/>
</dbReference>
<evidence type="ECO:0000259" key="2">
    <source>
        <dbReference type="PROSITE" id="PS50280"/>
    </source>
</evidence>
<keyword evidence="4" id="KW-1185">Reference proteome</keyword>
<sequence>MEFACLPGCGRSVVATRDFLPGEVVHEETAYVMTPCNFVAVGGSGSVNKSTVKQKVRRSATTKDDDVATAALGVVSDSQETASPSPPLLSVQPITNVCIACFVPIKQLANGATSQKNSEGALLQLLCGGCGSQFCSTTCVEAYSEEHRVTGECSVLRQVTTSAVRHKIPKEDFNTFVVACLVCAKAQCEGVSDQLLRSVSCNSALAKEHTAEEASGVSSSTAPMNIVDYGVETVGLGAEPPLGSFRDTCATPTLSTFEHLAHLVTNRSSMDVEIRGDFEKLHGLYDKLRAAAAASVVPQPPPSSSPIRKQSEGESTSAEHDAVACATLSSTTQHDVVVSLPPVSFDVFVSICSAFLANGFGLWNAKGNGVATGFFPRSSFFNHSCAPNIGREMVGRRAVFFAAKHIRTGEAVCLSYIDFKLHRDERRMKLKATYTFDCACPRCSDPDAIDHRERYDLALCQDCKSKVLRPEISENPSVAHCPCCKQTFAL</sequence>
<organism evidence="3 4">
    <name type="scientific">Bodo saltans</name>
    <name type="common">Flagellated protozoan</name>
    <dbReference type="NCBI Taxonomy" id="75058"/>
    <lineage>
        <taxon>Eukaryota</taxon>
        <taxon>Discoba</taxon>
        <taxon>Euglenozoa</taxon>
        <taxon>Kinetoplastea</taxon>
        <taxon>Metakinetoplastina</taxon>
        <taxon>Eubodonida</taxon>
        <taxon>Bodonidae</taxon>
        <taxon>Bodo</taxon>
    </lineage>
</organism>
<reference evidence="4" key="1">
    <citation type="submission" date="2015-09" db="EMBL/GenBank/DDBJ databases">
        <authorList>
            <consortium name="Pathogen Informatics"/>
        </authorList>
    </citation>
    <scope>NUCLEOTIDE SEQUENCE [LARGE SCALE GENOMIC DNA]</scope>
    <source>
        <strain evidence="4">Lake Konstanz</strain>
    </source>
</reference>
<dbReference type="InterPro" id="IPR046341">
    <property type="entry name" value="SET_dom_sf"/>
</dbReference>
<dbReference type="EMBL" id="CYKH01001432">
    <property type="protein sequence ID" value="CUI14606.1"/>
    <property type="molecule type" value="Genomic_DNA"/>
</dbReference>
<feature type="compositionally biased region" description="Basic and acidic residues" evidence="1">
    <location>
        <begin position="309"/>
        <end position="320"/>
    </location>
</feature>
<evidence type="ECO:0000313" key="4">
    <source>
        <dbReference type="Proteomes" id="UP000051952"/>
    </source>
</evidence>
<gene>
    <name evidence="3" type="ORF">BSAL_08375</name>
</gene>
<dbReference type="AlphaFoldDB" id="A0A0S4KFZ1"/>
<dbReference type="PANTHER" id="PTHR12197">
    <property type="entry name" value="HISTONE-LYSINE N-METHYLTRANSFERASE SMYD"/>
    <property type="match status" value="1"/>
</dbReference>